<dbReference type="HOGENOM" id="CLU_056661_0_0_1"/>
<gene>
    <name evidence="3" type="ORF">THAPSDRAFT_4536</name>
</gene>
<evidence type="ECO:0000313" key="3">
    <source>
        <dbReference type="EMBL" id="EED92891.1"/>
    </source>
</evidence>
<sequence>MFFRSLAFVTAIASASAGKSVEIPTNDISATSNLGRGLLSKARALENNDGAYTWVSGYSIKFEKCATSQDYYGGYFGGEGGNNNNNNNNNNRNGFNGMYQQRLVHFKLCPSNSCSTSCTNGAEYVIDMNDFVEAYIESKLTAQEYDCEKQRESCEYSCQNANDDQTCESNCYVNAGMDYCVEENNQNNNNNQGVNFQLEDAVECKRLDIDKDALQYYFYNNGGNNNNAYNNYNYNRNGGGNGEMELFVGPYCSKNGKSIHLGVFMDETCSFGAPSGIYEKLNYGQTLPYSSENLIDSNCVSCKEPAEYDENNNGDQQDADEVTEVCERLYEESGKCETNLGSVTAYPNTYACDFIKTLKAGGGTITAKNSAIPAKTFAGIFAVTTVMFAGVSYWLHQKLQRSNVNLADSGVDGQLA</sequence>
<dbReference type="Proteomes" id="UP000001449">
    <property type="component" value="Chromosome 4"/>
</dbReference>
<feature type="chain" id="PRO_5002869208" evidence="2">
    <location>
        <begin position="18"/>
        <end position="416"/>
    </location>
</feature>
<proteinExistence type="predicted"/>
<evidence type="ECO:0000313" key="4">
    <source>
        <dbReference type="Proteomes" id="UP000001449"/>
    </source>
</evidence>
<organism evidence="3 4">
    <name type="scientific">Thalassiosira pseudonana</name>
    <name type="common">Marine diatom</name>
    <name type="synonym">Cyclotella nana</name>
    <dbReference type="NCBI Taxonomy" id="35128"/>
    <lineage>
        <taxon>Eukaryota</taxon>
        <taxon>Sar</taxon>
        <taxon>Stramenopiles</taxon>
        <taxon>Ochrophyta</taxon>
        <taxon>Bacillariophyta</taxon>
        <taxon>Coscinodiscophyceae</taxon>
        <taxon>Thalassiosirophycidae</taxon>
        <taxon>Thalassiosirales</taxon>
        <taxon>Thalassiosiraceae</taxon>
        <taxon>Thalassiosira</taxon>
    </lineage>
</organism>
<evidence type="ECO:0000256" key="1">
    <source>
        <dbReference type="SAM" id="Phobius"/>
    </source>
</evidence>
<dbReference type="EMBL" id="CM000641">
    <property type="protein sequence ID" value="EED92891.1"/>
    <property type="molecule type" value="Genomic_DNA"/>
</dbReference>
<evidence type="ECO:0000256" key="2">
    <source>
        <dbReference type="SAM" id="SignalP"/>
    </source>
</evidence>
<keyword evidence="1" id="KW-0472">Membrane</keyword>
<reference evidence="3 4" key="2">
    <citation type="journal article" date="2008" name="Nature">
        <title>The Phaeodactylum genome reveals the evolutionary history of diatom genomes.</title>
        <authorList>
            <person name="Bowler C."/>
            <person name="Allen A.E."/>
            <person name="Badger J.H."/>
            <person name="Grimwood J."/>
            <person name="Jabbari K."/>
            <person name="Kuo A."/>
            <person name="Maheswari U."/>
            <person name="Martens C."/>
            <person name="Maumus F."/>
            <person name="Otillar R.P."/>
            <person name="Rayko E."/>
            <person name="Salamov A."/>
            <person name="Vandepoele K."/>
            <person name="Beszteri B."/>
            <person name="Gruber A."/>
            <person name="Heijde M."/>
            <person name="Katinka M."/>
            <person name="Mock T."/>
            <person name="Valentin K."/>
            <person name="Verret F."/>
            <person name="Berges J.A."/>
            <person name="Brownlee C."/>
            <person name="Cadoret J.P."/>
            <person name="Chiovitti A."/>
            <person name="Choi C.J."/>
            <person name="Coesel S."/>
            <person name="De Martino A."/>
            <person name="Detter J.C."/>
            <person name="Durkin C."/>
            <person name="Falciatore A."/>
            <person name="Fournet J."/>
            <person name="Haruta M."/>
            <person name="Huysman M.J."/>
            <person name="Jenkins B.D."/>
            <person name="Jiroutova K."/>
            <person name="Jorgensen R.E."/>
            <person name="Joubert Y."/>
            <person name="Kaplan A."/>
            <person name="Kroger N."/>
            <person name="Kroth P.G."/>
            <person name="La Roche J."/>
            <person name="Lindquist E."/>
            <person name="Lommer M."/>
            <person name="Martin-Jezequel V."/>
            <person name="Lopez P.J."/>
            <person name="Lucas S."/>
            <person name="Mangogna M."/>
            <person name="McGinnis K."/>
            <person name="Medlin L.K."/>
            <person name="Montsant A."/>
            <person name="Oudot-Le Secq M.P."/>
            <person name="Napoli C."/>
            <person name="Obornik M."/>
            <person name="Parker M.S."/>
            <person name="Petit J.L."/>
            <person name="Porcel B.M."/>
            <person name="Poulsen N."/>
            <person name="Robison M."/>
            <person name="Rychlewski L."/>
            <person name="Rynearson T.A."/>
            <person name="Schmutz J."/>
            <person name="Shapiro H."/>
            <person name="Siaut M."/>
            <person name="Stanley M."/>
            <person name="Sussman M.R."/>
            <person name="Taylor A.R."/>
            <person name="Vardi A."/>
            <person name="von Dassow P."/>
            <person name="Vyverman W."/>
            <person name="Willis A."/>
            <person name="Wyrwicz L.S."/>
            <person name="Rokhsar D.S."/>
            <person name="Weissenbach J."/>
            <person name="Armbrust E.V."/>
            <person name="Green B.R."/>
            <person name="Van de Peer Y."/>
            <person name="Grigoriev I.V."/>
        </authorList>
    </citation>
    <scope>NUCLEOTIDE SEQUENCE [LARGE SCALE GENOMIC DNA]</scope>
    <source>
        <strain evidence="3 4">CCMP1335</strain>
    </source>
</reference>
<dbReference type="RefSeq" id="XP_002289354.1">
    <property type="nucleotide sequence ID" value="XM_002289318.1"/>
</dbReference>
<accession>B8BZJ8</accession>
<dbReference type="GeneID" id="7448792"/>
<protein>
    <submittedName>
        <fullName evidence="3">Uncharacterized protein</fullName>
    </submittedName>
</protein>
<feature type="signal peptide" evidence="2">
    <location>
        <begin position="1"/>
        <end position="17"/>
    </location>
</feature>
<dbReference type="PaxDb" id="35128-Thaps4536"/>
<dbReference type="InParanoid" id="B8BZJ8"/>
<dbReference type="eggNOG" id="ENOG502SN9M">
    <property type="taxonomic scope" value="Eukaryota"/>
</dbReference>
<keyword evidence="4" id="KW-1185">Reference proteome</keyword>
<dbReference type="KEGG" id="tps:THAPSDRAFT_4536"/>
<name>B8BZJ8_THAPS</name>
<keyword evidence="1" id="KW-1133">Transmembrane helix</keyword>
<feature type="transmembrane region" description="Helical" evidence="1">
    <location>
        <begin position="377"/>
        <end position="395"/>
    </location>
</feature>
<keyword evidence="2" id="KW-0732">Signal</keyword>
<keyword evidence="1" id="KW-0812">Transmembrane</keyword>
<dbReference type="AlphaFoldDB" id="B8BZJ8"/>
<reference evidence="3 4" key="1">
    <citation type="journal article" date="2004" name="Science">
        <title>The genome of the diatom Thalassiosira pseudonana: ecology, evolution, and metabolism.</title>
        <authorList>
            <person name="Armbrust E.V."/>
            <person name="Berges J.A."/>
            <person name="Bowler C."/>
            <person name="Green B.R."/>
            <person name="Martinez D."/>
            <person name="Putnam N.H."/>
            <person name="Zhou S."/>
            <person name="Allen A.E."/>
            <person name="Apt K.E."/>
            <person name="Bechner M."/>
            <person name="Brzezinski M.A."/>
            <person name="Chaal B.K."/>
            <person name="Chiovitti A."/>
            <person name="Davis A.K."/>
            <person name="Demarest M.S."/>
            <person name="Detter J.C."/>
            <person name="Glavina T."/>
            <person name="Goodstein D."/>
            <person name="Hadi M.Z."/>
            <person name="Hellsten U."/>
            <person name="Hildebrand M."/>
            <person name="Jenkins B.D."/>
            <person name="Jurka J."/>
            <person name="Kapitonov V.V."/>
            <person name="Kroger N."/>
            <person name="Lau W.W."/>
            <person name="Lane T.W."/>
            <person name="Larimer F.W."/>
            <person name="Lippmeier J.C."/>
            <person name="Lucas S."/>
            <person name="Medina M."/>
            <person name="Montsant A."/>
            <person name="Obornik M."/>
            <person name="Parker M.S."/>
            <person name="Palenik B."/>
            <person name="Pazour G.J."/>
            <person name="Richardson P.M."/>
            <person name="Rynearson T.A."/>
            <person name="Saito M.A."/>
            <person name="Schwartz D.C."/>
            <person name="Thamatrakoln K."/>
            <person name="Valentin K."/>
            <person name="Vardi A."/>
            <person name="Wilkerson F.P."/>
            <person name="Rokhsar D.S."/>
        </authorList>
    </citation>
    <scope>NUCLEOTIDE SEQUENCE [LARGE SCALE GENOMIC DNA]</scope>
    <source>
        <strain evidence="3 4">CCMP1335</strain>
    </source>
</reference>